<feature type="compositionally biased region" description="Basic and acidic residues" evidence="11">
    <location>
        <begin position="239"/>
        <end position="250"/>
    </location>
</feature>
<dbReference type="EMBL" id="AJFE02088118">
    <property type="status" value="NOT_ANNOTATED_CDS"/>
    <property type="molecule type" value="Genomic_DNA"/>
</dbReference>
<dbReference type="GO" id="GO:0141221">
    <property type="term" value="F:histone deacetylase activity, hydrolytic mechanism"/>
    <property type="evidence" value="ECO:0007669"/>
    <property type="project" value="UniProtKB-EC"/>
</dbReference>
<dbReference type="EMBL" id="AJFE02088124">
    <property type="status" value="NOT_ANNOTATED_CDS"/>
    <property type="molecule type" value="Genomic_DNA"/>
</dbReference>
<evidence type="ECO:0000256" key="9">
    <source>
        <dbReference type="ARBA" id="ARBA00023242"/>
    </source>
</evidence>
<evidence type="ECO:0000256" key="3">
    <source>
        <dbReference type="ARBA" id="ARBA00012111"/>
    </source>
</evidence>
<evidence type="ECO:0000259" key="12">
    <source>
        <dbReference type="Pfam" id="PF12203"/>
    </source>
</evidence>
<keyword evidence="6" id="KW-0156">Chromatin regulator</keyword>
<dbReference type="EMBL" id="AJFE02088122">
    <property type="status" value="NOT_ANNOTATED_CDS"/>
    <property type="molecule type" value="Genomic_DNA"/>
</dbReference>
<dbReference type="AlphaFoldDB" id="A0A2R9CQV9"/>
<dbReference type="PANTHER" id="PTHR45364:SF11">
    <property type="entry name" value="HISTONE DEACETYLASE 9"/>
    <property type="match status" value="1"/>
</dbReference>
<feature type="region of interest" description="Disordered" evidence="11">
    <location>
        <begin position="141"/>
        <end position="201"/>
    </location>
</feature>
<dbReference type="EMBL" id="AJFE02088119">
    <property type="status" value="NOT_ANNOTATED_CDS"/>
    <property type="molecule type" value="Genomic_DNA"/>
</dbReference>
<dbReference type="Proteomes" id="UP000240080">
    <property type="component" value="Chromosome 7"/>
</dbReference>
<evidence type="ECO:0000256" key="4">
    <source>
        <dbReference type="ARBA" id="ARBA00022491"/>
    </source>
</evidence>
<feature type="region of interest" description="Disordered" evidence="11">
    <location>
        <begin position="214"/>
        <end position="288"/>
    </location>
</feature>
<protein>
    <recommendedName>
        <fullName evidence="3">histone deacetylase</fullName>
        <ecNumber evidence="3">3.5.1.98</ecNumber>
    </recommendedName>
</protein>
<dbReference type="EMBL" id="AJFE02088121">
    <property type="status" value="NOT_ANNOTATED_CDS"/>
    <property type="molecule type" value="Genomic_DNA"/>
</dbReference>
<evidence type="ECO:0000256" key="6">
    <source>
        <dbReference type="ARBA" id="ARBA00022853"/>
    </source>
</evidence>
<dbReference type="GO" id="GO:0005634">
    <property type="term" value="C:nucleus"/>
    <property type="evidence" value="ECO:0007669"/>
    <property type="project" value="UniProtKB-SubCell"/>
</dbReference>
<feature type="domain" description="Histone deacetylase glutamine rich N-terminal" evidence="12">
    <location>
        <begin position="65"/>
        <end position="155"/>
    </location>
</feature>
<feature type="compositionally biased region" description="Basic and acidic residues" evidence="11">
    <location>
        <begin position="141"/>
        <end position="178"/>
    </location>
</feature>
<keyword evidence="14" id="KW-1185">Reference proteome</keyword>
<feature type="compositionally biased region" description="Low complexity" evidence="11">
    <location>
        <begin position="251"/>
        <end position="273"/>
    </location>
</feature>
<evidence type="ECO:0000256" key="11">
    <source>
        <dbReference type="SAM" id="MobiDB-lite"/>
    </source>
</evidence>
<evidence type="ECO:0000313" key="14">
    <source>
        <dbReference type="Proteomes" id="UP000240080"/>
    </source>
</evidence>
<dbReference type="Gene3D" id="6.10.250.1550">
    <property type="match status" value="1"/>
</dbReference>
<dbReference type="InterPro" id="IPR024643">
    <property type="entry name" value="Hist_deacetylase_Gln_rich_N"/>
</dbReference>
<dbReference type="Bgee" id="ENSPPAG00000043202">
    <property type="expression patterns" value="Expressed in prefrontal cortex and 6 other cell types or tissues"/>
</dbReference>
<name>A0A2R9CQV9_PANPA</name>
<gene>
    <name evidence="13" type="primary">HDAC9</name>
</gene>
<dbReference type="PANTHER" id="PTHR45364">
    <property type="entry name" value="HISTONE DEACETYLASE 9-RELATED"/>
    <property type="match status" value="1"/>
</dbReference>
<evidence type="ECO:0000256" key="10">
    <source>
        <dbReference type="ARBA" id="ARBA00048287"/>
    </source>
</evidence>
<dbReference type="EMBL" id="AJFE02088125">
    <property type="status" value="NOT_ANNOTATED_CDS"/>
    <property type="molecule type" value="Genomic_DNA"/>
</dbReference>
<dbReference type="Pfam" id="PF12203">
    <property type="entry name" value="HDAC4_Gln"/>
    <property type="match status" value="1"/>
</dbReference>
<accession>A0A2R9CQV9</accession>
<feature type="region of interest" description="Disordered" evidence="11">
    <location>
        <begin position="481"/>
        <end position="522"/>
    </location>
</feature>
<evidence type="ECO:0000256" key="7">
    <source>
        <dbReference type="ARBA" id="ARBA00023015"/>
    </source>
</evidence>
<keyword evidence="5" id="KW-0378">Hydrolase</keyword>
<dbReference type="EC" id="3.5.1.98" evidence="3"/>
<dbReference type="EMBL" id="AJFE02088120">
    <property type="status" value="NOT_ANNOTATED_CDS"/>
    <property type="molecule type" value="Genomic_DNA"/>
</dbReference>
<dbReference type="Ensembl" id="ENSPPAT00000064130.1">
    <property type="protein sequence ID" value="ENSPPAP00000041207.1"/>
    <property type="gene ID" value="ENSPPAG00000043202.1"/>
</dbReference>
<evidence type="ECO:0000256" key="8">
    <source>
        <dbReference type="ARBA" id="ARBA00023163"/>
    </source>
</evidence>
<evidence type="ECO:0000256" key="1">
    <source>
        <dbReference type="ARBA" id="ARBA00004123"/>
    </source>
</evidence>
<proteinExistence type="inferred from homology"/>
<evidence type="ECO:0000313" key="13">
    <source>
        <dbReference type="Ensembl" id="ENSPPAP00000041207.1"/>
    </source>
</evidence>
<comment type="subcellular location">
    <subcellularLocation>
        <location evidence="1">Nucleus</location>
    </subcellularLocation>
</comment>
<keyword evidence="9" id="KW-0539">Nucleus</keyword>
<reference evidence="13" key="3">
    <citation type="submission" date="2025-09" db="UniProtKB">
        <authorList>
            <consortium name="Ensembl"/>
        </authorList>
    </citation>
    <scope>IDENTIFICATION</scope>
</reference>
<feature type="compositionally biased region" description="Polar residues" evidence="11">
    <location>
        <begin position="509"/>
        <end position="519"/>
    </location>
</feature>
<sequence>MLQTIYESDSCFSSDGVAGREQLLAQQRMHSMISSVDVKSEVPVGLEPISPLDLRTDLRMMMPVVDPVVREKQLQQELLLIQQQQQIQKQLLIAEFQKQHENLTRQHQAQLQEHIKLQQELLAIKQQQELLEKEQKLEQQRQEQEVERHRREQQLPPLRGKDRGRERAVASTEVKQKLQEFLLSKSATKDTPTNGKNHSVSRHPKLWYTAAHHTSLDQSSPPLSGTSPSYKYTLPGAQDAKDDFPLRKTESSVSSSSPGSGPSSPNNGPTGSVTENETSVLPSTPHAEQMVSQQRILIHEDSMNLLSLYTSPSLPNITLGLPAVPSQLNASNSLKEKQKCETQTLRQGVPLPGQYGGSIPASSSHPHVTLEGKPPNSSHQALLQHLLLKEQMRQQKLLVAGGVPLHPQSPLATKERISPGIRGTHKLPRHRPLNRTQSAPLPQSTLAQLVIQQQHQQFLEKQKQYQQQIHMNKLLSKSIEQLKQPGSHLEEAEEELQGDQVMQEDRAPSSGNSIRSDSSACVDDTLGQVGAVKVKEEPVDSDEDAQIQEMESGEQAAFMQQVIGKDLAPGFVIKVII</sequence>
<evidence type="ECO:0000256" key="2">
    <source>
        <dbReference type="ARBA" id="ARBA00007738"/>
    </source>
</evidence>
<comment type="catalytic activity">
    <reaction evidence="10">
        <text>N(6)-acetyl-L-lysyl-[histone] + H2O = L-lysyl-[histone] + acetate</text>
        <dbReference type="Rhea" id="RHEA:58196"/>
        <dbReference type="Rhea" id="RHEA-COMP:9845"/>
        <dbReference type="Rhea" id="RHEA-COMP:11338"/>
        <dbReference type="ChEBI" id="CHEBI:15377"/>
        <dbReference type="ChEBI" id="CHEBI:29969"/>
        <dbReference type="ChEBI" id="CHEBI:30089"/>
        <dbReference type="ChEBI" id="CHEBI:61930"/>
        <dbReference type="EC" id="3.5.1.98"/>
    </reaction>
</comment>
<comment type="similarity">
    <text evidence="2">Belongs to the histone deacetylase family. HD type 2 subfamily.</text>
</comment>
<dbReference type="EMBL" id="AJFE02088116">
    <property type="status" value="NOT_ANNOTATED_CDS"/>
    <property type="molecule type" value="Genomic_DNA"/>
</dbReference>
<dbReference type="GeneTree" id="ENSGT00940000160307"/>
<reference evidence="13 14" key="1">
    <citation type="journal article" date="2012" name="Nature">
        <title>The bonobo genome compared with the chimpanzee and human genomes.</title>
        <authorList>
            <person name="Prufer K."/>
            <person name="Munch K."/>
            <person name="Hellmann I."/>
            <person name="Akagi K."/>
            <person name="Miller J.R."/>
            <person name="Walenz B."/>
            <person name="Koren S."/>
            <person name="Sutton G."/>
            <person name="Kodira C."/>
            <person name="Winer R."/>
            <person name="Knight J.R."/>
            <person name="Mullikin J.C."/>
            <person name="Meader S.J."/>
            <person name="Ponting C.P."/>
            <person name="Lunter G."/>
            <person name="Higashino S."/>
            <person name="Hobolth A."/>
            <person name="Dutheil J."/>
            <person name="Karakoc E."/>
            <person name="Alkan C."/>
            <person name="Sajjadian S."/>
            <person name="Catacchio C.R."/>
            <person name="Ventura M."/>
            <person name="Marques-Bonet T."/>
            <person name="Eichler E.E."/>
            <person name="Andre C."/>
            <person name="Atencia R."/>
            <person name="Mugisha L."/>
            <person name="Junhold J."/>
            <person name="Patterson N."/>
            <person name="Siebauer M."/>
            <person name="Good J.M."/>
            <person name="Fischer A."/>
            <person name="Ptak S.E."/>
            <person name="Lachmann M."/>
            <person name="Symer D.E."/>
            <person name="Mailund T."/>
            <person name="Schierup M.H."/>
            <person name="Andres A.M."/>
            <person name="Kelso J."/>
            <person name="Paabo S."/>
        </authorList>
    </citation>
    <scope>NUCLEOTIDE SEQUENCE [LARGE SCALE GENOMIC DNA]</scope>
</reference>
<dbReference type="EMBL" id="AJFE02088123">
    <property type="status" value="NOT_ANNOTATED_CDS"/>
    <property type="molecule type" value="Genomic_DNA"/>
</dbReference>
<keyword evidence="8" id="KW-0804">Transcription</keyword>
<organism evidence="13 14">
    <name type="scientific">Pan paniscus</name>
    <name type="common">Pygmy chimpanzee</name>
    <name type="synonym">Bonobo</name>
    <dbReference type="NCBI Taxonomy" id="9597"/>
    <lineage>
        <taxon>Eukaryota</taxon>
        <taxon>Metazoa</taxon>
        <taxon>Chordata</taxon>
        <taxon>Craniata</taxon>
        <taxon>Vertebrata</taxon>
        <taxon>Euteleostomi</taxon>
        <taxon>Mammalia</taxon>
        <taxon>Eutheria</taxon>
        <taxon>Euarchontoglires</taxon>
        <taxon>Primates</taxon>
        <taxon>Haplorrhini</taxon>
        <taxon>Catarrhini</taxon>
        <taxon>Hominidae</taxon>
        <taxon>Pan</taxon>
    </lineage>
</organism>
<keyword evidence="7" id="KW-0805">Transcription regulation</keyword>
<dbReference type="EMBL" id="AJFE02088117">
    <property type="status" value="NOT_ANNOTATED_CDS"/>
    <property type="molecule type" value="Genomic_DNA"/>
</dbReference>
<feature type="compositionally biased region" description="Polar residues" evidence="11">
    <location>
        <begin position="216"/>
        <end position="230"/>
    </location>
</feature>
<evidence type="ECO:0000256" key="5">
    <source>
        <dbReference type="ARBA" id="ARBA00022801"/>
    </source>
</evidence>
<dbReference type="CDD" id="cd10163">
    <property type="entry name" value="ClassIIa_HDAC9_Gln-rich-N"/>
    <property type="match status" value="1"/>
</dbReference>
<reference evidence="13" key="2">
    <citation type="submission" date="2025-08" db="UniProtKB">
        <authorList>
            <consortium name="Ensembl"/>
        </authorList>
    </citation>
    <scope>IDENTIFICATION</scope>
</reference>
<keyword evidence="4" id="KW-0678">Repressor</keyword>
<feature type="compositionally biased region" description="Polar residues" evidence="11">
    <location>
        <begin position="185"/>
        <end position="198"/>
    </location>
</feature>